<feature type="transmembrane region" description="Helical" evidence="7">
    <location>
        <begin position="448"/>
        <end position="472"/>
    </location>
</feature>
<accession>A0ABS9HIV9</accession>
<feature type="region of interest" description="Disordered" evidence="6">
    <location>
        <begin position="808"/>
        <end position="839"/>
    </location>
</feature>
<name>A0ABS9HIV9_9CORY</name>
<dbReference type="Proteomes" id="UP001200604">
    <property type="component" value="Unassembled WGS sequence"/>
</dbReference>
<feature type="transmembrane region" description="Helical" evidence="7">
    <location>
        <begin position="484"/>
        <end position="509"/>
    </location>
</feature>
<protein>
    <submittedName>
        <fullName evidence="9">ComEC/Rec2 family competence protein</fullName>
    </submittedName>
</protein>
<evidence type="ECO:0000256" key="7">
    <source>
        <dbReference type="SAM" id="Phobius"/>
    </source>
</evidence>
<dbReference type="RefSeq" id="WP_160296119.1">
    <property type="nucleotide sequence ID" value="NZ_JAFFSY010000001.1"/>
</dbReference>
<feature type="transmembrane region" description="Helical" evidence="7">
    <location>
        <begin position="20"/>
        <end position="41"/>
    </location>
</feature>
<dbReference type="GeneID" id="92726225"/>
<evidence type="ECO:0000256" key="6">
    <source>
        <dbReference type="SAM" id="MobiDB-lite"/>
    </source>
</evidence>
<evidence type="ECO:0000256" key="4">
    <source>
        <dbReference type="ARBA" id="ARBA00022989"/>
    </source>
</evidence>
<dbReference type="EMBL" id="JAKJKU010000001">
    <property type="protein sequence ID" value="MCF6773134.1"/>
    <property type="molecule type" value="Genomic_DNA"/>
</dbReference>
<dbReference type="PANTHER" id="PTHR30619:SF7">
    <property type="entry name" value="BETA-LACTAMASE DOMAIN PROTEIN"/>
    <property type="match status" value="1"/>
</dbReference>
<dbReference type="PANTHER" id="PTHR30619">
    <property type="entry name" value="DNA INTERNALIZATION/COMPETENCE PROTEIN COMEC/REC2"/>
    <property type="match status" value="1"/>
</dbReference>
<comment type="caution">
    <text evidence="9">The sequence shown here is derived from an EMBL/GenBank/DDBJ whole genome shotgun (WGS) entry which is preliminary data.</text>
</comment>
<dbReference type="InterPro" id="IPR004477">
    <property type="entry name" value="ComEC_N"/>
</dbReference>
<dbReference type="InterPro" id="IPR052159">
    <property type="entry name" value="Competence_DNA_uptake"/>
</dbReference>
<feature type="compositionally biased region" description="Polar residues" evidence="6">
    <location>
        <begin position="826"/>
        <end position="839"/>
    </location>
</feature>
<sequence length="869" mass="91395">MGDSQSARPNREKTKERVPLDGRLLPCAAGVWAASGVVVWFRWGTSEAASFHGDGGFIAWWLGHPVSAVAVCAALAAATVISAHWYMNRRRRSYGGGIAGDARRSWGLQFLMVVVGAIIGGVRSIYAIRRSLSHWLAHKQGGHLLIDQSMDCTATSYPRRLPEAPFEPGQERYGVSVSLKGMPSDIFVSGGAELRTVNPGQRLEGLVSVKEAFQPGTAPITLSSAGHSGSGQGLHVVQAPPSSPMGWGVGRLWSVGCHAMSAVHREFLEASRRYVPEDLEGLAQGMVIGDTSLQSDDDKAAFVTSGLSHLSAVSGANVAIVLGVVAAIVFTERPRVRYLCAGCSLVGFVLLIGLDASVLRAAVAGTVGLLATMAGRRRQALPALCAGIIGLVVWNPDMAVSLGFALSCAATAGIICLAPPLSDAIEKVVVRVLNACGKSGEVSRRTRAVITGCAVCIAADVVTQPIILLVIGRTSALSIVANSLVGFVVAPVTVIGTIALVLCALSVVAHPVGIRAGTVCEAIQWLSDSFCRGATWLASVGMAACTPVLWWIRWVGHAIAKCEAAQLVVGSPGSAIIVITAVVGSYFFLSTLWSGVFIRRMFSAAPGPRAGSAQRRLRPWTTSCGMTSRRITSWWGKALGSVGVVVVAMSTCLAATGGGTAGERDRSGEFSAGVGPTGGGPSNQASEYALRPPRDAFDRLRAITHLVRSPAFPPTQWTVAVCPFSPTISVMMWPDSHYALANVDNQAPASPDDVTSEVASRLQRRIKDCARELKLSSRNHVAHHASHRADGEAVAFVSDKKQIDPESSSARWFVITTPTSPTPSSHSGAGNQSFRPSQLANGAPVTTLVDEGIVVLRSNGRTCSWRFCP</sequence>
<feature type="transmembrane region" description="Helical" evidence="7">
    <location>
        <begin position="106"/>
        <end position="126"/>
    </location>
</feature>
<feature type="transmembrane region" description="Helical" evidence="7">
    <location>
        <begin position="402"/>
        <end position="421"/>
    </location>
</feature>
<feature type="domain" description="ComEC/Rec2-related protein" evidence="8">
    <location>
        <begin position="286"/>
        <end position="555"/>
    </location>
</feature>
<feature type="compositionally biased region" description="Low complexity" evidence="6">
    <location>
        <begin position="816"/>
        <end position="825"/>
    </location>
</feature>
<evidence type="ECO:0000256" key="5">
    <source>
        <dbReference type="ARBA" id="ARBA00023136"/>
    </source>
</evidence>
<comment type="subcellular location">
    <subcellularLocation>
        <location evidence="1">Cell membrane</location>
        <topology evidence="1">Multi-pass membrane protein</topology>
    </subcellularLocation>
</comment>
<keyword evidence="5 7" id="KW-0472">Membrane</keyword>
<reference evidence="9 10" key="1">
    <citation type="submission" date="2022-01" db="EMBL/GenBank/DDBJ databases">
        <title>Identification and Characterization of Corynebacterium sp.</title>
        <authorList>
            <person name="Luo Q."/>
            <person name="Qu P."/>
            <person name="Chen Q."/>
        </authorList>
    </citation>
    <scope>NUCLEOTIDE SEQUENCE [LARGE SCALE GENOMIC DNA]</scope>
    <source>
        <strain evidence="9 10">MC-12</strain>
    </source>
</reference>
<evidence type="ECO:0000256" key="3">
    <source>
        <dbReference type="ARBA" id="ARBA00022692"/>
    </source>
</evidence>
<dbReference type="Pfam" id="PF03772">
    <property type="entry name" value="Competence"/>
    <property type="match status" value="1"/>
</dbReference>
<evidence type="ECO:0000313" key="10">
    <source>
        <dbReference type="Proteomes" id="UP001200604"/>
    </source>
</evidence>
<keyword evidence="2" id="KW-1003">Cell membrane</keyword>
<gene>
    <name evidence="9" type="ORF">L3H44_01730</name>
</gene>
<feature type="transmembrane region" description="Helical" evidence="7">
    <location>
        <begin position="307"/>
        <end position="329"/>
    </location>
</feature>
<evidence type="ECO:0000259" key="8">
    <source>
        <dbReference type="Pfam" id="PF03772"/>
    </source>
</evidence>
<evidence type="ECO:0000256" key="2">
    <source>
        <dbReference type="ARBA" id="ARBA00022475"/>
    </source>
</evidence>
<keyword evidence="3 7" id="KW-0812">Transmembrane</keyword>
<feature type="transmembrane region" description="Helical" evidence="7">
    <location>
        <begin position="530"/>
        <end position="552"/>
    </location>
</feature>
<evidence type="ECO:0000313" key="9">
    <source>
        <dbReference type="EMBL" id="MCF6773134.1"/>
    </source>
</evidence>
<keyword evidence="10" id="KW-1185">Reference proteome</keyword>
<feature type="transmembrane region" description="Helical" evidence="7">
    <location>
        <begin position="572"/>
        <end position="593"/>
    </location>
</feature>
<dbReference type="NCBIfam" id="TIGR00360">
    <property type="entry name" value="ComEC_N-term"/>
    <property type="match status" value="1"/>
</dbReference>
<evidence type="ECO:0000256" key="1">
    <source>
        <dbReference type="ARBA" id="ARBA00004651"/>
    </source>
</evidence>
<proteinExistence type="predicted"/>
<keyword evidence="4 7" id="KW-1133">Transmembrane helix</keyword>
<organism evidence="9 10">
    <name type="scientific">Corynebacterium parakroppenstedtii</name>
    <dbReference type="NCBI Taxonomy" id="2828363"/>
    <lineage>
        <taxon>Bacteria</taxon>
        <taxon>Bacillati</taxon>
        <taxon>Actinomycetota</taxon>
        <taxon>Actinomycetes</taxon>
        <taxon>Mycobacteriales</taxon>
        <taxon>Corynebacteriaceae</taxon>
        <taxon>Corynebacterium</taxon>
    </lineage>
</organism>
<feature type="region of interest" description="Disordered" evidence="6">
    <location>
        <begin position="657"/>
        <end position="688"/>
    </location>
</feature>
<feature type="transmembrane region" description="Helical" evidence="7">
    <location>
        <begin position="61"/>
        <end position="86"/>
    </location>
</feature>